<protein>
    <recommendedName>
        <fullName evidence="3">DUF31 domain-containing protein</fullName>
    </recommendedName>
</protein>
<dbReference type="AlphaFoldDB" id="A0A084F1K7"/>
<gene>
    <name evidence="4" type="ORF">UDIV_0650</name>
</gene>
<dbReference type="Pfam" id="PF01732">
    <property type="entry name" value="Mycop_pep_DUF31"/>
    <property type="match status" value="1"/>
</dbReference>
<dbReference type="InterPro" id="IPR022382">
    <property type="entry name" value="Mycoplasma_peptidase_DUF31"/>
</dbReference>
<name>A0A084F1K7_9BACT</name>
<dbReference type="PROSITE" id="PS51257">
    <property type="entry name" value="PROKAR_LIPOPROTEIN"/>
    <property type="match status" value="1"/>
</dbReference>
<sequence>MKKVINKKWLGLIVGSVFVLSATAAVAASCNNEKKDDNPQLNQQSQTNSVTTPLLDPKDTSKEGYKPSNEDLAKISKAANDLNVTFTQLANRPNLKSSDIMFDQIEQESIKFEIKGNYANEFEGKVANIAPDLDEHNNNVSFRTGKAKIILELKHIPTSTSVTKTVLIDDLKSNPANANSKGQIQHIARAPSKSEVNNYLTTYTQLERFEKDNNPYVESLRRYRATSQGLPADAPLSDVIKNVKVTENQKAEFDKKAKALNLDTYDNQAVKAWTIPSYDETGKVTGLNIQDNPGQQASWVDYYNRLAYRSSGLARTLTNQTYKDIALQTYIIKFTNQDPEHPHDELKSVINGGTAWILDYEKPTNGSKYPTKWYLATNIHVANDLTDETKNLSLTRINNDVGIGKTLRIDGLDDNFSTFIFDMKKMKKKPKVVYKAVDFLNKDPSDYLVEEQKQKYKDYKEYADFAVIEIDLSGVEENALDYGRNPLSNFPREDLKDGEKFARHMTDGYAEKSEEKKIKFLKESYLKNYKKIDVPLADLSKDANKDKYDFLYALGYPSSVGDYFLKQYVDDDQKLVAKWHRSLWINQNEKFYEKISVNELTNESTFSKEELERGNIMSYQIGLRTFIDKPGLSDAFIGVPFITKEPLETKVTDDQNKEKSVKLIQMGLQYLPRHYEPTGGASGSSIRNQKNELVSIFHSSFLNTITGLSAAFRSEGFNYNGLYGDYNLPQYDLIYGGGQDQKKDKYGSFKDALKAMYPNSNMKTALFPEGVDHEYQEFKFTELAKPSSSSSSSSSSSNN</sequence>
<feature type="signal peptide" evidence="2">
    <location>
        <begin position="1"/>
        <end position="27"/>
    </location>
</feature>
<dbReference type="NCBIfam" id="NF045842">
    <property type="entry name" value="MIP_near_MIB"/>
    <property type="match status" value="1"/>
</dbReference>
<dbReference type="RefSeq" id="WP_051749356.1">
    <property type="nucleotide sequence ID" value="NZ_JFDP01000006.1"/>
</dbReference>
<evidence type="ECO:0000313" key="5">
    <source>
        <dbReference type="Proteomes" id="UP000028537"/>
    </source>
</evidence>
<dbReference type="PRINTS" id="PR00840">
    <property type="entry name" value="Y06768FAMILY"/>
</dbReference>
<dbReference type="InterPro" id="IPR022381">
    <property type="entry name" value="Uncharacterised_MG067"/>
</dbReference>
<reference evidence="4 5" key="1">
    <citation type="submission" date="2014-02" db="EMBL/GenBank/DDBJ databases">
        <title>Genome sequence of Ureaplasma diversum strain 246.</title>
        <authorList>
            <person name="Sirand-Pugnet P."/>
            <person name="Breton M."/>
            <person name="Dordet-Frisoni E."/>
            <person name="Baranowski E."/>
            <person name="Barre A."/>
            <person name="Couture C."/>
            <person name="Dupuy V."/>
            <person name="Gaurivaud P."/>
            <person name="Jacob D."/>
            <person name="Lemaitre C."/>
            <person name="Manso-Silvan L."/>
            <person name="Nikolski M."/>
            <person name="Nouvel L.-X."/>
            <person name="Poumarat F."/>
            <person name="Tardy F."/>
            <person name="Thebault P."/>
            <person name="Theil S."/>
            <person name="Citti C."/>
            <person name="Thiaucourt F."/>
            <person name="Blanchard A."/>
        </authorList>
    </citation>
    <scope>NUCLEOTIDE SEQUENCE [LARGE SCALE GENOMIC DNA]</scope>
    <source>
        <strain evidence="4 5">NCTC 246</strain>
    </source>
</reference>
<comment type="caution">
    <text evidence="4">The sequence shown here is derived from an EMBL/GenBank/DDBJ whole genome shotgun (WGS) entry which is preliminary data.</text>
</comment>
<dbReference type="InterPro" id="IPR054816">
    <property type="entry name" value="Lipoprotein_mollicutes-type_CS"/>
</dbReference>
<feature type="chain" id="PRO_5001775034" description="DUF31 domain-containing protein" evidence="2">
    <location>
        <begin position="28"/>
        <end position="799"/>
    </location>
</feature>
<evidence type="ECO:0000259" key="3">
    <source>
        <dbReference type="Pfam" id="PF01732"/>
    </source>
</evidence>
<keyword evidence="2" id="KW-0732">Signal</keyword>
<dbReference type="Proteomes" id="UP000028537">
    <property type="component" value="Unassembled WGS sequence"/>
</dbReference>
<dbReference type="NCBIfam" id="NF045841">
    <property type="entry name" value="Ig_SerProt_MIP"/>
    <property type="match status" value="1"/>
</dbReference>
<evidence type="ECO:0000256" key="1">
    <source>
        <dbReference type="SAM" id="MobiDB-lite"/>
    </source>
</evidence>
<feature type="compositionally biased region" description="Polar residues" evidence="1">
    <location>
        <begin position="39"/>
        <end position="52"/>
    </location>
</feature>
<feature type="region of interest" description="Disordered" evidence="1">
    <location>
        <begin position="32"/>
        <end position="67"/>
    </location>
</feature>
<feature type="compositionally biased region" description="Basic and acidic residues" evidence="1">
    <location>
        <begin position="56"/>
        <end position="67"/>
    </location>
</feature>
<evidence type="ECO:0000313" key="4">
    <source>
        <dbReference type="EMBL" id="KEZ24099.1"/>
    </source>
</evidence>
<keyword evidence="5" id="KW-1185">Reference proteome</keyword>
<dbReference type="eggNOG" id="ENOG5033SXH">
    <property type="taxonomic scope" value="Bacteria"/>
</dbReference>
<proteinExistence type="predicted"/>
<dbReference type="NCBIfam" id="NF045726">
    <property type="entry name" value="XXplasma_LP"/>
    <property type="match status" value="1"/>
</dbReference>
<organism evidence="4 5">
    <name type="scientific">Ureaplasma diversum NCTC 246</name>
    <dbReference type="NCBI Taxonomy" id="1188241"/>
    <lineage>
        <taxon>Bacteria</taxon>
        <taxon>Bacillati</taxon>
        <taxon>Mycoplasmatota</taxon>
        <taxon>Mycoplasmoidales</taxon>
        <taxon>Mycoplasmoidaceae</taxon>
        <taxon>Ureaplasma</taxon>
    </lineage>
</organism>
<dbReference type="OrthoDB" id="393864at2"/>
<accession>A0A084F1K7</accession>
<evidence type="ECO:0000256" key="2">
    <source>
        <dbReference type="SAM" id="SignalP"/>
    </source>
</evidence>
<feature type="domain" description="DUF31" evidence="3">
    <location>
        <begin position="319"/>
        <end position="698"/>
    </location>
</feature>
<dbReference type="EMBL" id="JFDP01000006">
    <property type="protein sequence ID" value="KEZ24099.1"/>
    <property type="molecule type" value="Genomic_DNA"/>
</dbReference>